<protein>
    <submittedName>
        <fullName evidence="1">Uncharacterized protein</fullName>
    </submittedName>
</protein>
<accession>A0AAD8BWC5</accession>
<proteinExistence type="predicted"/>
<reference evidence="1" key="2">
    <citation type="submission" date="2023-04" db="EMBL/GenBank/DDBJ databases">
        <authorList>
            <person name="Bu L."/>
            <person name="Lu L."/>
            <person name="Laidemitt M.R."/>
            <person name="Zhang S.M."/>
            <person name="Mutuku M."/>
            <person name="Mkoji G."/>
            <person name="Steinauer M."/>
            <person name="Loker E.S."/>
        </authorList>
    </citation>
    <scope>NUCLEOTIDE SEQUENCE</scope>
    <source>
        <strain evidence="1">KasaAsao</strain>
        <tissue evidence="1">Whole Snail</tissue>
    </source>
</reference>
<reference evidence="1" key="1">
    <citation type="journal article" date="2023" name="PLoS Negl. Trop. Dis.">
        <title>A genome sequence for Biomphalaria pfeifferi, the major vector snail for the human-infecting parasite Schistosoma mansoni.</title>
        <authorList>
            <person name="Bu L."/>
            <person name="Lu L."/>
            <person name="Laidemitt M.R."/>
            <person name="Zhang S.M."/>
            <person name="Mutuku M."/>
            <person name="Mkoji G."/>
            <person name="Steinauer M."/>
            <person name="Loker E.S."/>
        </authorList>
    </citation>
    <scope>NUCLEOTIDE SEQUENCE</scope>
    <source>
        <strain evidence="1">KasaAsao</strain>
    </source>
</reference>
<name>A0AAD8BWC5_BIOPF</name>
<dbReference type="Proteomes" id="UP001233172">
    <property type="component" value="Unassembled WGS sequence"/>
</dbReference>
<evidence type="ECO:0000313" key="1">
    <source>
        <dbReference type="EMBL" id="KAK0061267.1"/>
    </source>
</evidence>
<sequence length="84" mass="9752">MFTTQFLVSPFLHKSIKAEHREDEVKSLDNCLTNTPFRLSMFSSLSDTRDNWLLRLKTAHDVTTIHLERREALGNAMAMDDDLK</sequence>
<dbReference type="AlphaFoldDB" id="A0AAD8BWC5"/>
<dbReference type="EMBL" id="JASAOG010000031">
    <property type="protein sequence ID" value="KAK0061267.1"/>
    <property type="molecule type" value="Genomic_DNA"/>
</dbReference>
<evidence type="ECO:0000313" key="2">
    <source>
        <dbReference type="Proteomes" id="UP001233172"/>
    </source>
</evidence>
<organism evidence="1 2">
    <name type="scientific">Biomphalaria pfeifferi</name>
    <name type="common">Bloodfluke planorb</name>
    <name type="synonym">Freshwater snail</name>
    <dbReference type="NCBI Taxonomy" id="112525"/>
    <lineage>
        <taxon>Eukaryota</taxon>
        <taxon>Metazoa</taxon>
        <taxon>Spiralia</taxon>
        <taxon>Lophotrochozoa</taxon>
        <taxon>Mollusca</taxon>
        <taxon>Gastropoda</taxon>
        <taxon>Heterobranchia</taxon>
        <taxon>Euthyneura</taxon>
        <taxon>Panpulmonata</taxon>
        <taxon>Hygrophila</taxon>
        <taxon>Lymnaeoidea</taxon>
        <taxon>Planorbidae</taxon>
        <taxon>Biomphalaria</taxon>
    </lineage>
</organism>
<comment type="caution">
    <text evidence="1">The sequence shown here is derived from an EMBL/GenBank/DDBJ whole genome shotgun (WGS) entry which is preliminary data.</text>
</comment>
<gene>
    <name evidence="1" type="ORF">Bpfe_009428</name>
</gene>
<keyword evidence="2" id="KW-1185">Reference proteome</keyword>